<dbReference type="Proteomes" id="UP000076008">
    <property type="component" value="Unassembled WGS sequence"/>
</dbReference>
<dbReference type="AlphaFoldDB" id="A0A144JTY9"/>
<protein>
    <submittedName>
        <fullName evidence="1">Uncharacterized protein</fullName>
    </submittedName>
</protein>
<dbReference type="EMBL" id="FJXR01000012">
    <property type="protein sequence ID" value="CZV32570.1"/>
    <property type="molecule type" value="Genomic_DNA"/>
</dbReference>
<reference evidence="1 2" key="1">
    <citation type="submission" date="2016-03" db="EMBL/GenBank/DDBJ databases">
        <authorList>
            <consortium name="Pathogen Informatics"/>
        </authorList>
    </citation>
    <scope>NUCLEOTIDE SEQUENCE [LARGE SCALE GENOMIC DNA]</scope>
    <source>
        <strain evidence="2">e1252</strain>
    </source>
</reference>
<accession>A0A144JTY9</accession>
<sequence>MSLPGRQLQLPLLSTVTVPTTDDVPPLTVSVMLITSFGVPVPLSTGRGSLVVPPSGTGPVIWVTLSVTIGAAGVAGGSVSMVMVTGCDGALSLPVPSILVTVRVMS</sequence>
<name>A0A144JTY9_ENTCL</name>
<gene>
    <name evidence="1" type="ORF">SAMEA2273318_02261</name>
</gene>
<proteinExistence type="predicted"/>
<evidence type="ECO:0000313" key="2">
    <source>
        <dbReference type="Proteomes" id="UP000076008"/>
    </source>
</evidence>
<organism evidence="1 2">
    <name type="scientific">Enterobacter cloacae</name>
    <dbReference type="NCBI Taxonomy" id="550"/>
    <lineage>
        <taxon>Bacteria</taxon>
        <taxon>Pseudomonadati</taxon>
        <taxon>Pseudomonadota</taxon>
        <taxon>Gammaproteobacteria</taxon>
        <taxon>Enterobacterales</taxon>
        <taxon>Enterobacteriaceae</taxon>
        <taxon>Enterobacter</taxon>
        <taxon>Enterobacter cloacae complex</taxon>
    </lineage>
</organism>
<evidence type="ECO:0000313" key="1">
    <source>
        <dbReference type="EMBL" id="CZV32570.1"/>
    </source>
</evidence>